<dbReference type="EMBL" id="ANIK01000028">
    <property type="protein sequence ID" value="EMJ96058.1"/>
    <property type="molecule type" value="Genomic_DNA"/>
</dbReference>
<evidence type="ECO:0000313" key="2">
    <source>
        <dbReference type="Proteomes" id="UP000011988"/>
    </source>
</evidence>
<reference evidence="1 2" key="1">
    <citation type="submission" date="2013-01" db="EMBL/GenBank/DDBJ databases">
        <authorList>
            <person name="Harkins D.M."/>
            <person name="Durkin A.S."/>
            <person name="Brinkac L.M."/>
            <person name="Haft D.H."/>
            <person name="Selengut J.D."/>
            <person name="Sanka R."/>
            <person name="DePew J."/>
            <person name="Purushe J."/>
            <person name="Galloway R.L."/>
            <person name="Vinetz J.M."/>
            <person name="Sutton G.G."/>
            <person name="Nierman W.C."/>
            <person name="Fouts D.E."/>
        </authorList>
    </citation>
    <scope>NUCLEOTIDE SEQUENCE [LARGE SCALE GENOMIC DNA]</scope>
    <source>
        <strain evidence="1 2">79601</strain>
    </source>
</reference>
<dbReference type="AlphaFoldDB" id="M6D4B4"/>
<sequence>MQNGFRNIRMKPLFFTVGLFIISFYSNCREPDRSQDKILQEKIDYIEDCNTILGLFGNIRDFRKKKSDTPFQETLKLNRIDKKQEDLLEIWKGKRIFLKGAELVGRPRRIYNLDKLNIDFSEFLVEEYTVTHPLGGLDGFYIVSDKNDLSKKEFLQVRIFRLLKNSDPSVLEIRGRAPLEGKIISVHYDGGQNKSPNSFESIYVVLE</sequence>
<organism evidence="1 2">
    <name type="scientific">Leptospira alstonii serovar Sichuan str. 79601</name>
    <dbReference type="NCBI Taxonomy" id="1218565"/>
    <lineage>
        <taxon>Bacteria</taxon>
        <taxon>Pseudomonadati</taxon>
        <taxon>Spirochaetota</taxon>
        <taxon>Spirochaetia</taxon>
        <taxon>Leptospirales</taxon>
        <taxon>Leptospiraceae</taxon>
        <taxon>Leptospira</taxon>
    </lineage>
</organism>
<dbReference type="Proteomes" id="UP000011988">
    <property type="component" value="Unassembled WGS sequence"/>
</dbReference>
<accession>M6D4B4</accession>
<protein>
    <submittedName>
        <fullName evidence="1">Uncharacterized protein</fullName>
    </submittedName>
</protein>
<evidence type="ECO:0000313" key="1">
    <source>
        <dbReference type="EMBL" id="EMJ96058.1"/>
    </source>
</evidence>
<proteinExistence type="predicted"/>
<dbReference type="PATRIC" id="fig|1218565.3.peg.1347"/>
<gene>
    <name evidence="1" type="ORF">LEP1GSC194_0360</name>
</gene>
<comment type="caution">
    <text evidence="1">The sequence shown here is derived from an EMBL/GenBank/DDBJ whole genome shotgun (WGS) entry which is preliminary data.</text>
</comment>
<name>M6D4B4_9LEPT</name>